<dbReference type="AlphaFoldDB" id="A0A2U3DVR1"/>
<dbReference type="FunFam" id="2.40.30.20:FF:000004">
    <property type="entry name" value="Riboflavin synthase, alpha subunit"/>
    <property type="match status" value="1"/>
</dbReference>
<dbReference type="NCBIfam" id="TIGR00187">
    <property type="entry name" value="ribE"/>
    <property type="match status" value="1"/>
</dbReference>
<dbReference type="EC" id="2.5.1.9" evidence="3"/>
<dbReference type="CDD" id="cd00402">
    <property type="entry name" value="Riboflavin_synthase_like"/>
    <property type="match status" value="1"/>
</dbReference>
<keyword evidence="5" id="KW-0686">Riboflavin biosynthesis</keyword>
<protein>
    <recommendedName>
        <fullName evidence="4">Riboflavin synthase</fullName>
        <ecNumber evidence="3">2.5.1.9</ecNumber>
    </recommendedName>
</protein>
<feature type="chain" id="PRO_5015700511" description="Riboflavin synthase" evidence="10">
    <location>
        <begin position="20"/>
        <end position="514"/>
    </location>
</feature>
<evidence type="ECO:0000256" key="8">
    <source>
        <dbReference type="PROSITE-ProRule" id="PRU00524"/>
    </source>
</evidence>
<dbReference type="EMBL" id="LCWV01000026">
    <property type="protein sequence ID" value="PWI66314.1"/>
    <property type="molecule type" value="Genomic_DNA"/>
</dbReference>
<dbReference type="GO" id="GO:0009231">
    <property type="term" value="P:riboflavin biosynthetic process"/>
    <property type="evidence" value="ECO:0007669"/>
    <property type="project" value="UniProtKB-KW"/>
</dbReference>
<dbReference type="Pfam" id="PF00677">
    <property type="entry name" value="Lum_binding"/>
    <property type="match status" value="2"/>
</dbReference>
<feature type="repeat" description="Lumazine-binding" evidence="8">
    <location>
        <begin position="384"/>
        <end position="483"/>
    </location>
</feature>
<dbReference type="InterPro" id="IPR017938">
    <property type="entry name" value="Riboflavin_synthase-like_b-brl"/>
</dbReference>
<sequence length="514" mass="56087">MKFAAGLALSVALAGKVLGLAAPTSDSESLGLTGGGLEPRGGDKSPPPLSDYKKIDCSAYATSRSLEGIFFESLTKNIEFFASTTKTKVTVPPNKCFQVGCWEDVGVWWCNDNNKEQTLRSWQDVKWALTAVPTLGLQRCSLNKCDLRYRTLDSTTSHYSQRHVTVGRPASQVQRVVVSVDALGSGLLQRSCQRPPLLPSAAFIACSDDGVPQASPFPCLPRTEIPTSQSKSQPRTRSLRCRMNYLYDRRTLAATPRPNRNQKFLIVTRAPHLTPHQSFERTNKNAEAPHFAVVSHLDTNDATGGTTITFSIPHGSELLKDCHEGDSIAINGCCLTVTSFTPSSFKVGVAPETLRVTNLGDLKEASRVNLERAVRADTRMGGHFVQGHVDSIAEILSVTPDGNALTFRFRPRDRATLRYIIYKGFIAIDGTSLTITKVDDAEGFFEIMLIAYSQERVVLAQKKQGDTVNIEVDMMAKYAEKSLLGILGVEGSAAMPLLEKMVERIVAQGMGAKA</sequence>
<organism evidence="12 13">
    <name type="scientific">Purpureocillium lilacinum</name>
    <name type="common">Paecilomyces lilacinus</name>
    <dbReference type="NCBI Taxonomy" id="33203"/>
    <lineage>
        <taxon>Eukaryota</taxon>
        <taxon>Fungi</taxon>
        <taxon>Dikarya</taxon>
        <taxon>Ascomycota</taxon>
        <taxon>Pezizomycotina</taxon>
        <taxon>Sordariomycetes</taxon>
        <taxon>Hypocreomycetidae</taxon>
        <taxon>Hypocreales</taxon>
        <taxon>Ophiocordycipitaceae</taxon>
        <taxon>Purpureocillium</taxon>
    </lineage>
</organism>
<name>A0A2U3DVR1_PURLI</name>
<feature type="domain" description="Lumazine-binding" evidence="11">
    <location>
        <begin position="283"/>
        <end position="383"/>
    </location>
</feature>
<evidence type="ECO:0000256" key="5">
    <source>
        <dbReference type="ARBA" id="ARBA00022619"/>
    </source>
</evidence>
<keyword evidence="10" id="KW-0732">Signal</keyword>
<feature type="repeat" description="Lumazine-binding" evidence="8">
    <location>
        <begin position="283"/>
        <end position="383"/>
    </location>
</feature>
<feature type="signal peptide" evidence="10">
    <location>
        <begin position="1"/>
        <end position="19"/>
    </location>
</feature>
<dbReference type="GO" id="GO:0004746">
    <property type="term" value="F:riboflavin synthase activity"/>
    <property type="evidence" value="ECO:0007669"/>
    <property type="project" value="UniProtKB-EC"/>
</dbReference>
<comment type="function">
    <text evidence="1">Catalyzes the dismutation of two molecules of 6,7-dimethyl-8-ribityllumazine, resulting in the formation of riboflavin and 5-amino-6-(D-ribitylamino)uracil.</text>
</comment>
<evidence type="ECO:0000256" key="6">
    <source>
        <dbReference type="ARBA" id="ARBA00022679"/>
    </source>
</evidence>
<evidence type="ECO:0000313" key="12">
    <source>
        <dbReference type="EMBL" id="PWI66314.1"/>
    </source>
</evidence>
<accession>A0A2U3DVR1</accession>
<evidence type="ECO:0000256" key="7">
    <source>
        <dbReference type="ARBA" id="ARBA00022737"/>
    </source>
</evidence>
<keyword evidence="6" id="KW-0808">Transferase</keyword>
<feature type="region of interest" description="Disordered" evidence="9">
    <location>
        <begin position="24"/>
        <end position="50"/>
    </location>
</feature>
<dbReference type="Gene3D" id="2.40.30.20">
    <property type="match status" value="2"/>
</dbReference>
<evidence type="ECO:0000259" key="11">
    <source>
        <dbReference type="PROSITE" id="PS51177"/>
    </source>
</evidence>
<feature type="domain" description="Lumazine-binding" evidence="11">
    <location>
        <begin position="384"/>
        <end position="483"/>
    </location>
</feature>
<evidence type="ECO:0000256" key="3">
    <source>
        <dbReference type="ARBA" id="ARBA00012827"/>
    </source>
</evidence>
<gene>
    <name evidence="12" type="ORF">PCL_05279</name>
</gene>
<evidence type="ECO:0000256" key="4">
    <source>
        <dbReference type="ARBA" id="ARBA00013950"/>
    </source>
</evidence>
<proteinExistence type="predicted"/>
<dbReference type="InterPro" id="IPR023366">
    <property type="entry name" value="ATP_synth_asu-like_sf"/>
</dbReference>
<evidence type="ECO:0000256" key="9">
    <source>
        <dbReference type="SAM" id="MobiDB-lite"/>
    </source>
</evidence>
<evidence type="ECO:0000256" key="1">
    <source>
        <dbReference type="ARBA" id="ARBA00002803"/>
    </source>
</evidence>
<keyword evidence="7" id="KW-0677">Repeat</keyword>
<dbReference type="InterPro" id="IPR026017">
    <property type="entry name" value="Lumazine-bd_dom"/>
</dbReference>
<evidence type="ECO:0000313" key="13">
    <source>
        <dbReference type="Proteomes" id="UP000245956"/>
    </source>
</evidence>
<reference evidence="12 13" key="1">
    <citation type="journal article" date="2016" name="Front. Microbiol.">
        <title>Genome and transcriptome sequences reveal the specific parasitism of the nematophagous Purpureocillium lilacinum 36-1.</title>
        <authorList>
            <person name="Xie J."/>
            <person name="Li S."/>
            <person name="Mo C."/>
            <person name="Xiao X."/>
            <person name="Peng D."/>
            <person name="Wang G."/>
            <person name="Xiao Y."/>
        </authorList>
    </citation>
    <scope>NUCLEOTIDE SEQUENCE [LARGE SCALE GENOMIC DNA]</scope>
    <source>
        <strain evidence="12 13">36-1</strain>
    </source>
</reference>
<evidence type="ECO:0000256" key="10">
    <source>
        <dbReference type="SAM" id="SignalP"/>
    </source>
</evidence>
<dbReference type="NCBIfam" id="NF006767">
    <property type="entry name" value="PRK09289.1"/>
    <property type="match status" value="1"/>
</dbReference>
<dbReference type="PANTHER" id="PTHR21098:SF0">
    <property type="entry name" value="RIBOFLAVIN SYNTHASE"/>
    <property type="match status" value="1"/>
</dbReference>
<dbReference type="SUPFAM" id="SSF63380">
    <property type="entry name" value="Riboflavin synthase domain-like"/>
    <property type="match status" value="2"/>
</dbReference>
<dbReference type="InterPro" id="IPR001783">
    <property type="entry name" value="Lumazine-bd"/>
</dbReference>
<comment type="caution">
    <text evidence="12">The sequence shown here is derived from an EMBL/GenBank/DDBJ whole genome shotgun (WGS) entry which is preliminary data.</text>
</comment>
<dbReference type="PANTHER" id="PTHR21098">
    <property type="entry name" value="RIBOFLAVIN SYNTHASE ALPHA CHAIN"/>
    <property type="match status" value="1"/>
</dbReference>
<comment type="pathway">
    <text evidence="2">Cofactor biosynthesis; riboflavin biosynthesis; riboflavin from 2-hydroxy-3-oxobutyl phosphate and 5-amino-6-(D-ribitylamino)uracil: step 2/2.</text>
</comment>
<evidence type="ECO:0000256" key="2">
    <source>
        <dbReference type="ARBA" id="ARBA00004887"/>
    </source>
</evidence>
<dbReference type="Proteomes" id="UP000245956">
    <property type="component" value="Unassembled WGS sequence"/>
</dbReference>
<dbReference type="PROSITE" id="PS51177">
    <property type="entry name" value="LUMAZINE_BIND"/>
    <property type="match status" value="2"/>
</dbReference>